<evidence type="ECO:0000259" key="1">
    <source>
        <dbReference type="Pfam" id="PF13401"/>
    </source>
</evidence>
<comment type="caution">
    <text evidence="2">The sequence shown here is derived from an EMBL/GenBank/DDBJ whole genome shotgun (WGS) entry which is preliminary data.</text>
</comment>
<feature type="domain" description="ORC1/DEAH AAA+ ATPase" evidence="1">
    <location>
        <begin position="283"/>
        <end position="428"/>
    </location>
</feature>
<gene>
    <name evidence="2" type="ORF">DFR74_103117</name>
</gene>
<dbReference type="Gene3D" id="3.40.50.300">
    <property type="entry name" value="P-loop containing nucleotide triphosphate hydrolases"/>
    <property type="match status" value="1"/>
</dbReference>
<dbReference type="EMBL" id="QNRE01000003">
    <property type="protein sequence ID" value="RBO92474.1"/>
    <property type="molecule type" value="Genomic_DNA"/>
</dbReference>
<dbReference type="InterPro" id="IPR049945">
    <property type="entry name" value="AAA_22"/>
</dbReference>
<keyword evidence="3" id="KW-1185">Reference proteome</keyword>
<dbReference type="Proteomes" id="UP000252586">
    <property type="component" value="Unassembled WGS sequence"/>
</dbReference>
<reference evidence="2 3" key="1">
    <citation type="submission" date="2018-06" db="EMBL/GenBank/DDBJ databases">
        <title>Genomic Encyclopedia of Type Strains, Phase IV (KMG-IV): sequencing the most valuable type-strain genomes for metagenomic binning, comparative biology and taxonomic classification.</title>
        <authorList>
            <person name="Goeker M."/>
        </authorList>
    </citation>
    <scope>NUCLEOTIDE SEQUENCE [LARGE SCALE GENOMIC DNA]</scope>
    <source>
        <strain evidence="2 3">DSM 44599</strain>
    </source>
</reference>
<dbReference type="InterPro" id="IPR027417">
    <property type="entry name" value="P-loop_NTPase"/>
</dbReference>
<dbReference type="SUPFAM" id="SSF52540">
    <property type="entry name" value="P-loop containing nucleoside triphosphate hydrolases"/>
    <property type="match status" value="1"/>
</dbReference>
<protein>
    <submittedName>
        <fullName evidence="2">AAA domain-containing protein</fullName>
    </submittedName>
</protein>
<dbReference type="AlphaFoldDB" id="A0A366DT76"/>
<dbReference type="Pfam" id="PF13401">
    <property type="entry name" value="AAA_22"/>
    <property type="match status" value="1"/>
</dbReference>
<accession>A0A366DT76</accession>
<evidence type="ECO:0000313" key="2">
    <source>
        <dbReference type="EMBL" id="RBO92474.1"/>
    </source>
</evidence>
<proteinExistence type="predicted"/>
<dbReference type="STRING" id="1210090.GCA_001613185_03606"/>
<dbReference type="GO" id="GO:0016887">
    <property type="term" value="F:ATP hydrolysis activity"/>
    <property type="evidence" value="ECO:0007669"/>
    <property type="project" value="InterPro"/>
</dbReference>
<organism evidence="2 3">
    <name type="scientific">Nocardia puris</name>
    <dbReference type="NCBI Taxonomy" id="208602"/>
    <lineage>
        <taxon>Bacteria</taxon>
        <taxon>Bacillati</taxon>
        <taxon>Actinomycetota</taxon>
        <taxon>Actinomycetes</taxon>
        <taxon>Mycobacteriales</taxon>
        <taxon>Nocardiaceae</taxon>
        <taxon>Nocardia</taxon>
    </lineage>
</organism>
<name>A0A366DT76_9NOCA</name>
<evidence type="ECO:0000313" key="3">
    <source>
        <dbReference type="Proteomes" id="UP000252586"/>
    </source>
</evidence>
<sequence length="951" mass="105177">MNEEISDSRARNRIIALIDDADFVGANELLALARTGSLPEADIGDTPVGAHVFDAFVSALASLHRTTPTTIHDVVAQVGEARSDGDATIEHGDLTRLAHWEHLVHKGHGSRTNRQATLGSILRALGLDTRGEINRDPIPGVRHFERYRVTATPVDGSLVPGLGSRATHYMVVTTDDHKLLRETLSKAFPTKSGPNIVLFAGVLTLDQRIQCLNTCREQKISAIVVDHAVAAFVAARYPRSFRAVQQITLPFTCFTHYTVIAGNVPDEVFVGRADELATLTDPTGSLFVYGGRQLGKSALLRKIQRDFNAEPDHRAIFIDLNSHGIGTWADSQRLWPVLYNELARIGGIDVKQNRAVRNPEPVIRAIQQWLGGKESRRLLLLLDEADAFLEKESSGSARSFENIGPLKGLFDDTQGRFKPIFAGLHKVQRLQNVANTPLAHGGRDVLIGPLAAKPASDLVRKPLEALGYRFENPEAVWRLLAFTNLQPGLIQVVCNDLISHLQSRPLHKGEPLVTIRDTDIDTVTQDPRTRDKIAEKLRLTIALEDRYRVIALAVAIMCMDDEFREKYTAADVREHCEMYWQQGFEDLNSAEFEVYLDELVGLGVLIKDRDGRFSVRSPNIVTMLGTKEQLETELDENKEQFELPHEYNPRSTRRQVTVSGHTVRSPLSEHDLSRLVPVKTKYEAANFAIVGSHALGVTDVARVLKSVGDERAIDVTVIDAAHSADIVFNLSQFKFAGSGSSVPRMLVVDASETPPQQTRALADAVRSMRGRAHGHLVVVLGASGLGAARALAENAHGTTTTVVQLGKWSGDGIRSWHDNPFNTPSDRRELLTHSGGWPELVERAVSDVSNRNISHSEEWARLSEFPEHEDAARAFLERVGVTDRDRSVLTPWLELGSASYERISDIAEVLESDFDEMNEIAVDLATLGVLDERHEEYAIDPVVARALNRLL</sequence>